<dbReference type="EMBL" id="JBHDLN010000003">
    <property type="protein sequence ID" value="MFB0842005.1"/>
    <property type="molecule type" value="Genomic_DNA"/>
</dbReference>
<evidence type="ECO:0000259" key="1">
    <source>
        <dbReference type="Pfam" id="PF00535"/>
    </source>
</evidence>
<dbReference type="CDD" id="cd00761">
    <property type="entry name" value="Glyco_tranf_GTA_type"/>
    <property type="match status" value="1"/>
</dbReference>
<evidence type="ECO:0000313" key="3">
    <source>
        <dbReference type="Proteomes" id="UP001575622"/>
    </source>
</evidence>
<dbReference type="RefSeq" id="WP_373949709.1">
    <property type="nucleotide sequence ID" value="NZ_JBHDLN010000003.1"/>
</dbReference>
<accession>A0ABV4UZV9</accession>
<dbReference type="InterPro" id="IPR050834">
    <property type="entry name" value="Glycosyltransf_2"/>
</dbReference>
<organism evidence="2 3">
    <name type="scientific">Paenibacillus oleatilyticus</name>
    <dbReference type="NCBI Taxonomy" id="2594886"/>
    <lineage>
        <taxon>Bacteria</taxon>
        <taxon>Bacillati</taxon>
        <taxon>Bacillota</taxon>
        <taxon>Bacilli</taxon>
        <taxon>Bacillales</taxon>
        <taxon>Paenibacillaceae</taxon>
        <taxon>Paenibacillus</taxon>
    </lineage>
</organism>
<dbReference type="InterPro" id="IPR001173">
    <property type="entry name" value="Glyco_trans_2-like"/>
</dbReference>
<gene>
    <name evidence="2" type="ORF">ACEU3E_07475</name>
</gene>
<comment type="caution">
    <text evidence="2">The sequence shown here is derived from an EMBL/GenBank/DDBJ whole genome shotgun (WGS) entry which is preliminary data.</text>
</comment>
<dbReference type="SUPFAM" id="SSF53448">
    <property type="entry name" value="Nucleotide-diphospho-sugar transferases"/>
    <property type="match status" value="1"/>
</dbReference>
<dbReference type="InterPro" id="IPR029044">
    <property type="entry name" value="Nucleotide-diphossugar_trans"/>
</dbReference>
<dbReference type="PANTHER" id="PTHR43685:SF2">
    <property type="entry name" value="GLYCOSYLTRANSFERASE 2-LIKE DOMAIN-CONTAINING PROTEIN"/>
    <property type="match status" value="1"/>
</dbReference>
<dbReference type="Pfam" id="PF00535">
    <property type="entry name" value="Glycos_transf_2"/>
    <property type="match status" value="1"/>
</dbReference>
<feature type="domain" description="Glycosyltransferase 2-like" evidence="1">
    <location>
        <begin position="195"/>
        <end position="311"/>
    </location>
</feature>
<reference evidence="2 3" key="1">
    <citation type="submission" date="2024-09" db="EMBL/GenBank/DDBJ databases">
        <authorList>
            <person name="Makale K.P.P."/>
            <person name="Makhzoum A."/>
            <person name="Rantong G."/>
            <person name="Rahube T.O."/>
        </authorList>
    </citation>
    <scope>NUCLEOTIDE SEQUENCE [LARGE SCALE GENOMIC DNA]</scope>
    <source>
        <strain evidence="2 3">KM_D13</strain>
    </source>
</reference>
<dbReference type="Proteomes" id="UP001575622">
    <property type="component" value="Unassembled WGS sequence"/>
</dbReference>
<name>A0ABV4UZV9_9BACL</name>
<keyword evidence="3" id="KW-1185">Reference proteome</keyword>
<sequence>MLFIVLDSRQSGPAEQTQASVRDVFPDSRCVLLESHAAAGMNAALADDDGSWFVVLYAGERLLPAFRREIETWVRSLEESEAGVLLLPAAAEGHRLPVAGVPRGPVLWRTKAWSSGLSSGFAGSELLPFERYTLVEKQFQLSEAWHWLERRSLGWLPAVQNVPVSKREADEWREVAPILKGRYSAALPGKSPFVTVVLCTFNDAEYLVWAIRSVCVQSYPHWELLLMDDGSTDSAEETLRGCPFSADPRIRFVRCERNRGKSHALNRALSMARGRWLLELDADDWLTPDCLRFLAGRAAQGSEAVFLYGRHRLWHERQDKSLIMGRIGERPKEMTVDSLLQDGFPLAPRMYNVKRLKQLGGWLTTDPFEGRLYEDLQLLARLLPFGPPKEVPEVMYHRRLRMSSITHRAPGRYAKWLQWMRETLPHVNPSQD</sequence>
<dbReference type="PANTHER" id="PTHR43685">
    <property type="entry name" value="GLYCOSYLTRANSFERASE"/>
    <property type="match status" value="1"/>
</dbReference>
<proteinExistence type="predicted"/>
<evidence type="ECO:0000313" key="2">
    <source>
        <dbReference type="EMBL" id="MFB0842005.1"/>
    </source>
</evidence>
<dbReference type="Gene3D" id="3.90.550.10">
    <property type="entry name" value="Spore Coat Polysaccharide Biosynthesis Protein SpsA, Chain A"/>
    <property type="match status" value="1"/>
</dbReference>
<protein>
    <submittedName>
        <fullName evidence="2">Glycosyltransferase family 2 protein</fullName>
    </submittedName>
</protein>